<keyword evidence="15" id="KW-1185">Reference proteome</keyword>
<evidence type="ECO:0000256" key="2">
    <source>
        <dbReference type="ARBA" id="ARBA00022723"/>
    </source>
</evidence>
<evidence type="ECO:0000256" key="8">
    <source>
        <dbReference type="ARBA" id="ARBA00023163"/>
    </source>
</evidence>
<evidence type="ECO:0000313" key="15">
    <source>
        <dbReference type="Proteomes" id="UP000694397"/>
    </source>
</evidence>
<evidence type="ECO:0000256" key="1">
    <source>
        <dbReference type="ARBA" id="ARBA00004123"/>
    </source>
</evidence>
<dbReference type="Pfam" id="PF00096">
    <property type="entry name" value="zf-C2H2"/>
    <property type="match status" value="3"/>
</dbReference>
<dbReference type="PROSITE" id="PS50157">
    <property type="entry name" value="ZINC_FINGER_C2H2_2"/>
    <property type="match status" value="3"/>
</dbReference>
<dbReference type="GO" id="GO:0000981">
    <property type="term" value="F:DNA-binding transcription factor activity, RNA polymerase II-specific"/>
    <property type="evidence" value="ECO:0007669"/>
    <property type="project" value="TreeGrafter"/>
</dbReference>
<keyword evidence="9" id="KW-0539">Nucleus</keyword>
<dbReference type="CDD" id="cd22541">
    <property type="entry name" value="SP5_N"/>
    <property type="match status" value="1"/>
</dbReference>
<evidence type="ECO:0000256" key="11">
    <source>
        <dbReference type="PROSITE-ProRule" id="PRU00042"/>
    </source>
</evidence>
<keyword evidence="6" id="KW-0805">Transcription regulation</keyword>
<keyword evidence="8" id="KW-0804">Transcription</keyword>
<evidence type="ECO:0000256" key="3">
    <source>
        <dbReference type="ARBA" id="ARBA00022737"/>
    </source>
</evidence>
<evidence type="ECO:0000256" key="9">
    <source>
        <dbReference type="ARBA" id="ARBA00023242"/>
    </source>
</evidence>
<dbReference type="SMART" id="SM00355">
    <property type="entry name" value="ZnF_C2H2"/>
    <property type="match status" value="3"/>
</dbReference>
<accession>A0A8C9UZK9</accession>
<comment type="similarity">
    <text evidence="10">Belongs to the Sp1 C2H2-type zinc-finger protein family.</text>
</comment>
<evidence type="ECO:0000256" key="4">
    <source>
        <dbReference type="ARBA" id="ARBA00022771"/>
    </source>
</evidence>
<feature type="domain" description="C2H2-type" evidence="13">
    <location>
        <begin position="321"/>
        <end position="348"/>
    </location>
</feature>
<dbReference type="AlphaFoldDB" id="A0A8C9UZK9"/>
<dbReference type="GO" id="GO:0005634">
    <property type="term" value="C:nucleus"/>
    <property type="evidence" value="ECO:0007669"/>
    <property type="project" value="UniProtKB-SubCell"/>
</dbReference>
<dbReference type="InterPro" id="IPR036236">
    <property type="entry name" value="Znf_C2H2_sf"/>
</dbReference>
<reference evidence="14 15" key="1">
    <citation type="submission" date="2019-04" db="EMBL/GenBank/DDBJ databases">
        <authorList>
            <consortium name="Wellcome Sanger Institute Data Sharing"/>
        </authorList>
    </citation>
    <scope>NUCLEOTIDE SEQUENCE [LARGE SCALE GENOMIC DNA]</scope>
</reference>
<evidence type="ECO:0000256" key="5">
    <source>
        <dbReference type="ARBA" id="ARBA00022833"/>
    </source>
</evidence>
<dbReference type="SUPFAM" id="SSF57667">
    <property type="entry name" value="beta-beta-alpha zinc fingers"/>
    <property type="match status" value="3"/>
</dbReference>
<organism evidence="14 15">
    <name type="scientific">Scleropages formosus</name>
    <name type="common">Asian bonytongue</name>
    <name type="synonym">Osteoglossum formosum</name>
    <dbReference type="NCBI Taxonomy" id="113540"/>
    <lineage>
        <taxon>Eukaryota</taxon>
        <taxon>Metazoa</taxon>
        <taxon>Chordata</taxon>
        <taxon>Craniata</taxon>
        <taxon>Vertebrata</taxon>
        <taxon>Euteleostomi</taxon>
        <taxon>Actinopterygii</taxon>
        <taxon>Neopterygii</taxon>
        <taxon>Teleostei</taxon>
        <taxon>Osteoglossocephala</taxon>
        <taxon>Osteoglossomorpha</taxon>
        <taxon>Osteoglossiformes</taxon>
        <taxon>Osteoglossidae</taxon>
        <taxon>Scleropages</taxon>
    </lineage>
</organism>
<sequence length="371" mass="40923">DSVKSAVTECILSPGYLAMSHLQDRTPSSSPDGGPHPLSFLTPGCGQTRQLGCSSGPEGPHFPFEEAVSSTSTMFQLWSNEVAHGPGLSAHQMTFSVPKVQFPGHVQTGLGTYGQHHHRHHELPLTPPAEPPASYSFELSPVKLLSSQAQSSSSCYTQPSNMGQNFPPSFLQNSSGRHHLPGVPMEEGQQWWSLPQTTASPSSHPFSLGRQVVLSHQPQIAAILQGSSKGLLGSTRRCRRCKCPNCQASSGNLEQGRKRIHICHIPECGKVYKKTSHLKAHLRWHAGERPFVCNWLFCGKTFTRSDELQRHLRTHTGEKRFGCPQCGKRFMRSDHLAKHVKTHQSRRARGSQHTLEPHGGNKSLLSNIKKE</sequence>
<dbReference type="Gene3D" id="3.30.160.60">
    <property type="entry name" value="Classic Zinc Finger"/>
    <property type="match status" value="3"/>
</dbReference>
<dbReference type="PROSITE" id="PS00028">
    <property type="entry name" value="ZINC_FINGER_C2H2_1"/>
    <property type="match status" value="3"/>
</dbReference>
<proteinExistence type="inferred from homology"/>
<dbReference type="Ensembl" id="ENSSFOT00015006803.2">
    <property type="protein sequence ID" value="ENSSFOP00015006698.2"/>
    <property type="gene ID" value="ENSSFOG00015004415.2"/>
</dbReference>
<feature type="domain" description="C2H2-type" evidence="13">
    <location>
        <begin position="291"/>
        <end position="320"/>
    </location>
</feature>
<dbReference type="PANTHER" id="PTHR23235">
    <property type="entry name" value="KRUEPPEL-LIKE TRANSCRIPTION FACTOR"/>
    <property type="match status" value="1"/>
</dbReference>
<dbReference type="OrthoDB" id="6365676at2759"/>
<reference evidence="14" key="3">
    <citation type="submission" date="2025-09" db="UniProtKB">
        <authorList>
            <consortium name="Ensembl"/>
        </authorList>
    </citation>
    <scope>IDENTIFICATION</scope>
</reference>
<dbReference type="GO" id="GO:0008270">
    <property type="term" value="F:zinc ion binding"/>
    <property type="evidence" value="ECO:0007669"/>
    <property type="project" value="UniProtKB-KW"/>
</dbReference>
<evidence type="ECO:0000313" key="14">
    <source>
        <dbReference type="Ensembl" id="ENSSFOP00015006698.2"/>
    </source>
</evidence>
<evidence type="ECO:0000256" key="7">
    <source>
        <dbReference type="ARBA" id="ARBA00023125"/>
    </source>
</evidence>
<evidence type="ECO:0000259" key="13">
    <source>
        <dbReference type="PROSITE" id="PS50157"/>
    </source>
</evidence>
<dbReference type="PANTHER" id="PTHR23235:SF28">
    <property type="entry name" value="SP5 TRANSCRIPTION FACTOR-LIKE"/>
    <property type="match status" value="1"/>
</dbReference>
<keyword evidence="7" id="KW-0238">DNA-binding</keyword>
<feature type="region of interest" description="Disordered" evidence="12">
    <location>
        <begin position="21"/>
        <end position="40"/>
    </location>
</feature>
<dbReference type="FunFam" id="3.30.160.60:FF:000026">
    <property type="entry name" value="Transcription factor Sp3"/>
    <property type="match status" value="1"/>
</dbReference>
<feature type="region of interest" description="Disordered" evidence="12">
    <location>
        <begin position="106"/>
        <end position="132"/>
    </location>
</feature>
<dbReference type="InterPro" id="IPR013087">
    <property type="entry name" value="Znf_C2H2_type"/>
</dbReference>
<keyword evidence="3" id="KW-0677">Repeat</keyword>
<name>A0A8C9UZK9_SCLFO</name>
<feature type="region of interest" description="Disordered" evidence="12">
    <location>
        <begin position="336"/>
        <end position="371"/>
    </location>
</feature>
<dbReference type="Proteomes" id="UP000694397">
    <property type="component" value="Chromosome 19"/>
</dbReference>
<comment type="subcellular location">
    <subcellularLocation>
        <location evidence="1">Nucleus</location>
    </subcellularLocation>
</comment>
<evidence type="ECO:0000256" key="12">
    <source>
        <dbReference type="SAM" id="MobiDB-lite"/>
    </source>
</evidence>
<dbReference type="FunFam" id="3.30.160.60:FF:000014">
    <property type="entry name" value="Transcription factor Sp3"/>
    <property type="match status" value="1"/>
</dbReference>
<dbReference type="GO" id="GO:0035118">
    <property type="term" value="P:embryonic pectoral fin morphogenesis"/>
    <property type="evidence" value="ECO:0007669"/>
    <property type="project" value="UniProtKB-ARBA"/>
</dbReference>
<keyword evidence="4 11" id="KW-0863">Zinc-finger</keyword>
<protein>
    <submittedName>
        <fullName evidence="14">Sp5 transcription factor-like</fullName>
    </submittedName>
</protein>
<keyword evidence="5" id="KW-0862">Zinc</keyword>
<evidence type="ECO:0000256" key="10">
    <source>
        <dbReference type="ARBA" id="ARBA00038409"/>
    </source>
</evidence>
<dbReference type="GO" id="GO:0045743">
    <property type="term" value="P:positive regulation of fibroblast growth factor receptor signaling pathway"/>
    <property type="evidence" value="ECO:0007669"/>
    <property type="project" value="UniProtKB-ARBA"/>
</dbReference>
<dbReference type="GeneTree" id="ENSGT00940000166618"/>
<evidence type="ECO:0000256" key="6">
    <source>
        <dbReference type="ARBA" id="ARBA00023015"/>
    </source>
</evidence>
<dbReference type="GO" id="GO:0000978">
    <property type="term" value="F:RNA polymerase II cis-regulatory region sequence-specific DNA binding"/>
    <property type="evidence" value="ECO:0007669"/>
    <property type="project" value="TreeGrafter"/>
</dbReference>
<keyword evidence="2" id="KW-0479">Metal-binding</keyword>
<reference evidence="14" key="2">
    <citation type="submission" date="2025-08" db="UniProtKB">
        <authorList>
            <consortium name="Ensembl"/>
        </authorList>
    </citation>
    <scope>IDENTIFICATION</scope>
</reference>
<feature type="compositionally biased region" description="Basic residues" evidence="12">
    <location>
        <begin position="338"/>
        <end position="350"/>
    </location>
</feature>
<feature type="domain" description="C2H2-type" evidence="13">
    <location>
        <begin position="261"/>
        <end position="290"/>
    </location>
</feature>